<dbReference type="EMBL" id="JANBUM010000213">
    <property type="protein sequence ID" value="KAJ2781338.1"/>
    <property type="molecule type" value="Genomic_DNA"/>
</dbReference>
<accession>A0A9W8LIF9</accession>
<dbReference type="InterPro" id="IPR014830">
    <property type="entry name" value="Glycolipid_transfer_prot_dom"/>
</dbReference>
<dbReference type="Gene3D" id="1.10.3520.10">
    <property type="entry name" value="Glycolipid transfer protein"/>
    <property type="match status" value="1"/>
</dbReference>
<evidence type="ECO:0000313" key="4">
    <source>
        <dbReference type="EMBL" id="KAJ2781338.1"/>
    </source>
</evidence>
<dbReference type="PANTHER" id="PTHR10219">
    <property type="entry name" value="GLYCOLIPID TRANSFER PROTEIN-RELATED"/>
    <property type="match status" value="1"/>
</dbReference>
<feature type="compositionally biased region" description="Polar residues" evidence="2">
    <location>
        <begin position="380"/>
        <end position="394"/>
    </location>
</feature>
<keyword evidence="5" id="KW-1185">Reference proteome</keyword>
<feature type="region of interest" description="Disordered" evidence="2">
    <location>
        <begin position="561"/>
        <end position="623"/>
    </location>
</feature>
<gene>
    <name evidence="4" type="ORF">GGI15_003243</name>
</gene>
<comment type="caution">
    <text evidence="4">The sequence shown here is derived from an EMBL/GenBank/DDBJ whole genome shotgun (WGS) entry which is preliminary data.</text>
</comment>
<dbReference type="FunFam" id="1.10.3520.10:FF:000001">
    <property type="entry name" value="Pleckstrin domain-containing family A member 8"/>
    <property type="match status" value="1"/>
</dbReference>
<dbReference type="Proteomes" id="UP001140172">
    <property type="component" value="Unassembled WGS sequence"/>
</dbReference>
<dbReference type="GO" id="GO:0005829">
    <property type="term" value="C:cytosol"/>
    <property type="evidence" value="ECO:0007669"/>
    <property type="project" value="TreeGrafter"/>
</dbReference>
<reference evidence="4" key="1">
    <citation type="submission" date="2022-07" db="EMBL/GenBank/DDBJ databases">
        <title>Phylogenomic reconstructions and comparative analyses of Kickxellomycotina fungi.</title>
        <authorList>
            <person name="Reynolds N.K."/>
            <person name="Stajich J.E."/>
            <person name="Barry K."/>
            <person name="Grigoriev I.V."/>
            <person name="Crous P."/>
            <person name="Smith M.E."/>
        </authorList>
    </citation>
    <scope>NUCLEOTIDE SEQUENCE</scope>
    <source>
        <strain evidence="4">BCRC 34489</strain>
    </source>
</reference>
<evidence type="ECO:0000256" key="2">
    <source>
        <dbReference type="SAM" id="MobiDB-lite"/>
    </source>
</evidence>
<evidence type="ECO:0000313" key="5">
    <source>
        <dbReference type="Proteomes" id="UP001140172"/>
    </source>
</evidence>
<sequence>MATFIDRVPRKFSNVDFENGIDTAQFIEAATGVVMLFDELGSAAFSVVKSDISGNIDKIRTKHASNPTEFSTLQKIVLAEAGTKDRTATQGLLWLKRGLEFTAEGISRNLENKSDELSKSFTEAYEKTLKQFHNFIVKGVFNVAMMACPTRADFYSKLGDSEEAVTPGLQEWIKALQNLLRILNAFYEQGNYGKGLSMYSYLPAGRQPQQQQQQQQFLFPEQQQRQSTGLAYRLGGGSRSGVDLRSLAAQESDDIDDILCNLWPTSRGEPCAIGGSPFLVMAHPMAAHQQLWQRPADGQHTPPEDTGGQVMSAMLPQRSHPFAHAASDTPATYSVVATGSPTQAFHKPVQMHYQPHVRASAGRAVSAAIQIGDPEWRVDSPQSMRTSSPQLAPLSTSTSAGSAGSGRAVHGRGVSKMPSPTSPAAVAGWQSPALQDGADEGLAVRGPAASLGLGPAVRGRPAARCVTLGAQQTGRRLVTPEERAARLSAVSGLAARAVARRCLSGQIPQSYIGVATRYAFPTLVAALGVYVVSTVAADAWRQRKRVQRQGDEDARRRAAYERRLAQPVAEQTAAAASPGDEPKTPGGGGAGTFVLRPRAPASTRDPRFGSSVATLDNTRPRISGPSRSCVIGGGGGCCG</sequence>
<feature type="compositionally biased region" description="Low complexity" evidence="2">
    <location>
        <begin position="565"/>
        <end position="576"/>
    </location>
</feature>
<organism evidence="4 5">
    <name type="scientific">Coemansia interrupta</name>
    <dbReference type="NCBI Taxonomy" id="1126814"/>
    <lineage>
        <taxon>Eukaryota</taxon>
        <taxon>Fungi</taxon>
        <taxon>Fungi incertae sedis</taxon>
        <taxon>Zoopagomycota</taxon>
        <taxon>Kickxellomycotina</taxon>
        <taxon>Kickxellomycetes</taxon>
        <taxon>Kickxellales</taxon>
        <taxon>Kickxellaceae</taxon>
        <taxon>Coemansia</taxon>
    </lineage>
</organism>
<dbReference type="GO" id="GO:0016020">
    <property type="term" value="C:membrane"/>
    <property type="evidence" value="ECO:0007669"/>
    <property type="project" value="TreeGrafter"/>
</dbReference>
<feature type="compositionally biased region" description="Low complexity" evidence="2">
    <location>
        <begin position="395"/>
        <end position="415"/>
    </location>
</feature>
<evidence type="ECO:0000256" key="1">
    <source>
        <dbReference type="ARBA" id="ARBA00022448"/>
    </source>
</evidence>
<dbReference type="SUPFAM" id="SSF110004">
    <property type="entry name" value="Glycolipid transfer protein, GLTP"/>
    <property type="match status" value="1"/>
</dbReference>
<dbReference type="GO" id="GO:1902388">
    <property type="term" value="F:ceramide 1-phosphate transfer activity"/>
    <property type="evidence" value="ECO:0007669"/>
    <property type="project" value="TreeGrafter"/>
</dbReference>
<dbReference type="AlphaFoldDB" id="A0A9W8LIF9"/>
<dbReference type="InterPro" id="IPR036497">
    <property type="entry name" value="GLTP_sf"/>
</dbReference>
<protein>
    <recommendedName>
        <fullName evidence="3">Glycolipid transfer protein domain-containing protein</fullName>
    </recommendedName>
</protein>
<evidence type="ECO:0000259" key="3">
    <source>
        <dbReference type="Pfam" id="PF08718"/>
    </source>
</evidence>
<dbReference type="OrthoDB" id="205255at2759"/>
<keyword evidence="1" id="KW-0813">Transport</keyword>
<dbReference type="GO" id="GO:1902387">
    <property type="term" value="F:ceramide 1-phosphate binding"/>
    <property type="evidence" value="ECO:0007669"/>
    <property type="project" value="TreeGrafter"/>
</dbReference>
<dbReference type="Pfam" id="PF08718">
    <property type="entry name" value="GLTP"/>
    <property type="match status" value="1"/>
</dbReference>
<feature type="region of interest" description="Disordered" evidence="2">
    <location>
        <begin position="376"/>
        <end position="428"/>
    </location>
</feature>
<feature type="domain" description="Glycolipid transfer protein" evidence="3">
    <location>
        <begin position="21"/>
        <end position="159"/>
    </location>
</feature>
<proteinExistence type="predicted"/>
<dbReference type="PANTHER" id="PTHR10219:SF25">
    <property type="entry name" value="PLECKSTRIN HOMOLOGY DOMAIN-CONTAINING FAMILY A MEMBER 8"/>
    <property type="match status" value="1"/>
</dbReference>
<name>A0A9W8LIF9_9FUNG</name>